<dbReference type="NCBIfam" id="NF002894">
    <property type="entry name" value="PRK03379.1"/>
    <property type="match status" value="1"/>
</dbReference>
<evidence type="ECO:0000256" key="1">
    <source>
        <dbReference type="ARBA" id="ARBA00022448"/>
    </source>
</evidence>
<comment type="function">
    <text evidence="5">Part of the ABC transporter complex BtuCDF involved in vitamin B12 import. Binds vitamin B12 and delivers it to the periplasmic surface of BtuC.</text>
</comment>
<comment type="subcellular location">
    <subcellularLocation>
        <location evidence="5">Periplasm</location>
    </subcellularLocation>
</comment>
<dbReference type="InterPro" id="IPR054828">
    <property type="entry name" value="Vit_B12_bind_prot"/>
</dbReference>
<dbReference type="NCBIfam" id="NF038402">
    <property type="entry name" value="TroA_like"/>
    <property type="match status" value="1"/>
</dbReference>
<keyword evidence="2 5" id="KW-0732">Signal</keyword>
<feature type="site" description="Important for BtuC binding" evidence="5">
    <location>
        <position position="204"/>
    </location>
</feature>
<evidence type="ECO:0000256" key="2">
    <source>
        <dbReference type="ARBA" id="ARBA00022729"/>
    </source>
</evidence>
<dbReference type="HAMAP" id="MF_01000">
    <property type="entry name" value="BtuF"/>
    <property type="match status" value="1"/>
</dbReference>
<dbReference type="GO" id="GO:0071281">
    <property type="term" value="P:cellular response to iron ion"/>
    <property type="evidence" value="ECO:0007669"/>
    <property type="project" value="TreeGrafter"/>
</dbReference>
<comment type="similarity">
    <text evidence="5">Belongs to the BtuF family.</text>
</comment>
<feature type="signal peptide" evidence="5">
    <location>
        <begin position="1"/>
        <end position="19"/>
    </location>
</feature>
<dbReference type="PROSITE" id="PS50983">
    <property type="entry name" value="FE_B12_PBP"/>
    <property type="match status" value="1"/>
</dbReference>
<dbReference type="RefSeq" id="WP_041156937.1">
    <property type="nucleotide sequence ID" value="NZ_CBCRVP010000013.1"/>
</dbReference>
<comment type="caution">
    <text evidence="5">Lacks conserved residue(s) required for the propagation of feature annotation.</text>
</comment>
<evidence type="ECO:0000256" key="3">
    <source>
        <dbReference type="ARBA" id="ARBA00022764"/>
    </source>
</evidence>
<dbReference type="PANTHER" id="PTHR30535:SF34">
    <property type="entry name" value="MOLYBDATE-BINDING PROTEIN MOLA"/>
    <property type="match status" value="1"/>
</dbReference>
<dbReference type="Proteomes" id="UP000031977">
    <property type="component" value="Unassembled WGS sequence"/>
</dbReference>
<dbReference type="InterPro" id="IPR002491">
    <property type="entry name" value="ABC_transptr_periplasmic_BD"/>
</dbReference>
<dbReference type="InterPro" id="IPR050902">
    <property type="entry name" value="ABC_Transporter_SBP"/>
</dbReference>
<dbReference type="CDD" id="cd01144">
    <property type="entry name" value="BtuF"/>
    <property type="match status" value="1"/>
</dbReference>
<keyword evidence="3 5" id="KW-0574">Periplasm</keyword>
<dbReference type="PANTHER" id="PTHR30535">
    <property type="entry name" value="VITAMIN B12-BINDING PROTEIN"/>
    <property type="match status" value="1"/>
</dbReference>
<evidence type="ECO:0000259" key="6">
    <source>
        <dbReference type="PROSITE" id="PS50983"/>
    </source>
</evidence>
<proteinExistence type="inferred from homology"/>
<accession>A0A0C3I507</accession>
<feature type="site" description="Important for BtuC binding" evidence="5">
    <location>
        <position position="74"/>
    </location>
</feature>
<dbReference type="EMBL" id="JXOK01000081">
    <property type="protein sequence ID" value="KIN09442.1"/>
    <property type="molecule type" value="Genomic_DNA"/>
</dbReference>
<organism evidence="7 8">
    <name type="scientific">Vibrio mytili</name>
    <dbReference type="NCBI Taxonomy" id="50718"/>
    <lineage>
        <taxon>Bacteria</taxon>
        <taxon>Pseudomonadati</taxon>
        <taxon>Pseudomonadota</taxon>
        <taxon>Gammaproteobacteria</taxon>
        <taxon>Vibrionales</taxon>
        <taxon>Vibrionaceae</taxon>
        <taxon>Vibrio</taxon>
    </lineage>
</organism>
<dbReference type="GO" id="GO:0031419">
    <property type="term" value="F:cobalamin binding"/>
    <property type="evidence" value="ECO:0007669"/>
    <property type="project" value="InterPro"/>
</dbReference>
<keyword evidence="1 5" id="KW-0813">Transport</keyword>
<evidence type="ECO:0000313" key="8">
    <source>
        <dbReference type="Proteomes" id="UP000031977"/>
    </source>
</evidence>
<dbReference type="STRING" id="50718.SU60_19275"/>
<dbReference type="GO" id="GO:0015889">
    <property type="term" value="P:cobalamin transport"/>
    <property type="evidence" value="ECO:0007669"/>
    <property type="project" value="UniProtKB-UniRule"/>
</dbReference>
<evidence type="ECO:0000256" key="5">
    <source>
        <dbReference type="HAMAP-Rule" id="MF_01000"/>
    </source>
</evidence>
<keyword evidence="8" id="KW-1185">Reference proteome</keyword>
<dbReference type="OrthoDB" id="6495095at2"/>
<dbReference type="AlphaFoldDB" id="A0A0C3I507"/>
<reference evidence="7 8" key="1">
    <citation type="submission" date="2015-01" db="EMBL/GenBank/DDBJ databases">
        <title>Draft genome of Vibrio mytili type strain CAIM 528.</title>
        <authorList>
            <person name="Gonzalez-Castillo A."/>
            <person name="Gomez-Gil B."/>
            <person name="Enciso-Ibarra J."/>
        </authorList>
    </citation>
    <scope>NUCLEOTIDE SEQUENCE [LARGE SCALE GENOMIC DNA]</scope>
    <source>
        <strain evidence="7 8">CAIM 528</strain>
    </source>
</reference>
<dbReference type="GO" id="GO:0042597">
    <property type="term" value="C:periplasmic space"/>
    <property type="evidence" value="ECO:0007669"/>
    <property type="project" value="UniProtKB-SubCell"/>
</dbReference>
<evidence type="ECO:0000313" key="7">
    <source>
        <dbReference type="EMBL" id="KIN09442.1"/>
    </source>
</evidence>
<feature type="domain" description="Fe/B12 periplasmic-binding" evidence="6">
    <location>
        <begin position="25"/>
        <end position="275"/>
    </location>
</feature>
<name>A0A0C3I507_9VIBR</name>
<dbReference type="Pfam" id="PF01497">
    <property type="entry name" value="Peripla_BP_2"/>
    <property type="match status" value="1"/>
</dbReference>
<keyword evidence="4" id="KW-1015">Disulfide bond</keyword>
<dbReference type="InterPro" id="IPR023544">
    <property type="entry name" value="ABC_transptr_vit_B12-bd"/>
</dbReference>
<evidence type="ECO:0000256" key="4">
    <source>
        <dbReference type="ARBA" id="ARBA00023157"/>
    </source>
</evidence>
<protein>
    <recommendedName>
        <fullName evidence="5">Vitamin B12-binding protein</fullName>
    </recommendedName>
</protein>
<comment type="subunit">
    <text evidence="5">The complex is composed of two ATP-binding proteins (BtuD), two transmembrane proteins (BtuC) and a solute-binding protein (BtuF).</text>
</comment>
<gene>
    <name evidence="5" type="primary">btuF</name>
    <name evidence="7" type="ORF">SU60_19275</name>
</gene>
<dbReference type="SUPFAM" id="SSF53807">
    <property type="entry name" value="Helical backbone' metal receptor"/>
    <property type="match status" value="1"/>
</dbReference>
<comment type="caution">
    <text evidence="7">The sequence shown here is derived from an EMBL/GenBank/DDBJ whole genome shotgun (WGS) entry which is preliminary data.</text>
</comment>
<sequence precursor="true">MMNIIYVAFALLFTTAALANQPAQRVISLAPHATEIAYAAGLGDKLVAVSELSDYPEQAKMLEKVSNYQGIKLERIIALKPDLVIAWPAGNPAKEIEKLKQFDVPIYYSKTGKLADIAFNIEQLSHYSEHPEVGQQAAANFRAQLNSLKTKYNTEDKVRYFYQLSEKPIITVAGTNWPSEVFTFCGGENIFSQASSPYPQVSIEQVITRQPEVIFTSRHAMSHDGMWAEWKNELPAMKNGHTWSLNADWINRPTPRTLNAITQVCEYFKIVRQNR</sequence>
<dbReference type="Gene3D" id="3.40.50.1980">
    <property type="entry name" value="Nitrogenase molybdenum iron protein domain"/>
    <property type="match status" value="2"/>
</dbReference>
<feature type="chain" id="PRO_5008985322" description="Vitamin B12-binding protein" evidence="5">
    <location>
        <begin position="20"/>
        <end position="275"/>
    </location>
</feature>